<dbReference type="Pfam" id="PF06331">
    <property type="entry name" value="Tfb5"/>
    <property type="match status" value="1"/>
</dbReference>
<dbReference type="GO" id="GO:0006367">
    <property type="term" value="P:transcription initiation at RNA polymerase II promoter"/>
    <property type="evidence" value="ECO:0007669"/>
    <property type="project" value="UniProtKB-UniRule"/>
</dbReference>
<dbReference type="GeneID" id="37012743"/>
<dbReference type="RefSeq" id="XP_025345747.1">
    <property type="nucleotide sequence ID" value="XM_025491009.1"/>
</dbReference>
<evidence type="ECO:0000256" key="6">
    <source>
        <dbReference type="ARBA" id="ARBA00023204"/>
    </source>
</evidence>
<evidence type="ECO:0000256" key="8">
    <source>
        <dbReference type="RuleBase" id="RU368032"/>
    </source>
</evidence>
<evidence type="ECO:0000256" key="2">
    <source>
        <dbReference type="ARBA" id="ARBA00007470"/>
    </source>
</evidence>
<dbReference type="EMBL" id="KZ819335">
    <property type="protein sequence ID" value="PWN18587.1"/>
    <property type="molecule type" value="Genomic_DNA"/>
</dbReference>
<dbReference type="OrthoDB" id="354at2759"/>
<comment type="function">
    <text evidence="8">In NER, TFIIH acts by opening DNA around the lesion to allow the excision of the damaged oligonucleotide and its replacement by a new DNA fragment. In transcription, TFIIH has an essential role in transcription initiation. When the pre-initiation complex (PIC) has been established, TFIIH is required for promoter opening and promoter escape.</text>
</comment>
<keyword evidence="10" id="KW-1185">Reference proteome</keyword>
<dbReference type="STRING" id="1684307.A0A316TZR9"/>
<organism evidence="9 10">
    <name type="scientific">Pseudomicrostroma glucosiphilum</name>
    <dbReference type="NCBI Taxonomy" id="1684307"/>
    <lineage>
        <taxon>Eukaryota</taxon>
        <taxon>Fungi</taxon>
        <taxon>Dikarya</taxon>
        <taxon>Basidiomycota</taxon>
        <taxon>Ustilaginomycotina</taxon>
        <taxon>Exobasidiomycetes</taxon>
        <taxon>Microstromatales</taxon>
        <taxon>Microstromatales incertae sedis</taxon>
        <taxon>Pseudomicrostroma</taxon>
    </lineage>
</organism>
<proteinExistence type="inferred from homology"/>
<evidence type="ECO:0000256" key="3">
    <source>
        <dbReference type="ARBA" id="ARBA00022763"/>
    </source>
</evidence>
<dbReference type="PANTHER" id="PTHR28580">
    <property type="entry name" value="GENERAL TRANSCRIPTION FACTOR IIH SUBUNIT 5"/>
    <property type="match status" value="1"/>
</dbReference>
<dbReference type="InterPro" id="IPR035935">
    <property type="entry name" value="TFB5-like_sf"/>
</dbReference>
<evidence type="ECO:0000256" key="7">
    <source>
        <dbReference type="ARBA" id="ARBA00023242"/>
    </source>
</evidence>
<dbReference type="GO" id="GO:0006294">
    <property type="term" value="P:nucleotide-excision repair, preincision complex assembly"/>
    <property type="evidence" value="ECO:0007669"/>
    <property type="project" value="TreeGrafter"/>
</dbReference>
<sequence>MKAIPGALLTCDPAAKQLILSIDERLHFVIVDLDSTHLLVRKDMVEVMRVELEAELEKNSWTMEQ</sequence>
<dbReference type="GO" id="GO:0005675">
    <property type="term" value="C:transcription factor TFIIH holo complex"/>
    <property type="evidence" value="ECO:0007669"/>
    <property type="project" value="TreeGrafter"/>
</dbReference>
<evidence type="ECO:0000256" key="4">
    <source>
        <dbReference type="ARBA" id="ARBA00023015"/>
    </source>
</evidence>
<comment type="subunit">
    <text evidence="8">Component of the 7-subunit TFIIH core complex.</text>
</comment>
<evidence type="ECO:0000313" key="9">
    <source>
        <dbReference type="EMBL" id="PWN18587.1"/>
    </source>
</evidence>
<dbReference type="SMART" id="SM01395">
    <property type="entry name" value="Tbf5"/>
    <property type="match status" value="1"/>
</dbReference>
<dbReference type="SUPFAM" id="SSF142897">
    <property type="entry name" value="TFB5-like"/>
    <property type="match status" value="1"/>
</dbReference>
<name>A0A316TZR9_9BASI</name>
<keyword evidence="6 8" id="KW-0234">DNA repair</keyword>
<accession>A0A316TZR9</accession>
<dbReference type="AlphaFoldDB" id="A0A316TZR9"/>
<evidence type="ECO:0000313" key="10">
    <source>
        <dbReference type="Proteomes" id="UP000245942"/>
    </source>
</evidence>
<evidence type="ECO:0000256" key="1">
    <source>
        <dbReference type="ARBA" id="ARBA00004123"/>
    </source>
</evidence>
<dbReference type="InterPro" id="IPR009400">
    <property type="entry name" value="TFIIH_TTDA/Tfb5"/>
</dbReference>
<keyword evidence="3 8" id="KW-0227">DNA damage</keyword>
<dbReference type="Proteomes" id="UP000245942">
    <property type="component" value="Unassembled WGS sequence"/>
</dbReference>
<gene>
    <name evidence="9" type="ORF">BCV69DRAFT_273506</name>
</gene>
<keyword evidence="7 8" id="KW-0539">Nucleus</keyword>
<evidence type="ECO:0000256" key="5">
    <source>
        <dbReference type="ARBA" id="ARBA00023163"/>
    </source>
</evidence>
<comment type="subcellular location">
    <subcellularLocation>
        <location evidence="1 8">Nucleus</location>
    </subcellularLocation>
</comment>
<protein>
    <recommendedName>
        <fullName evidence="8">General transcription and DNA repair factor IIH subunit TFB5</fullName>
    </recommendedName>
</protein>
<dbReference type="Gene3D" id="3.30.70.1220">
    <property type="entry name" value="TFB5-like"/>
    <property type="match status" value="1"/>
</dbReference>
<comment type="similarity">
    <text evidence="2 8">Belongs to the TFB5 family.</text>
</comment>
<reference evidence="9 10" key="1">
    <citation type="journal article" date="2018" name="Mol. Biol. Evol.">
        <title>Broad Genomic Sampling Reveals a Smut Pathogenic Ancestry of the Fungal Clade Ustilaginomycotina.</title>
        <authorList>
            <person name="Kijpornyongpan T."/>
            <person name="Mondo S.J."/>
            <person name="Barry K."/>
            <person name="Sandor L."/>
            <person name="Lee J."/>
            <person name="Lipzen A."/>
            <person name="Pangilinan J."/>
            <person name="LaButti K."/>
            <person name="Hainaut M."/>
            <person name="Henrissat B."/>
            <person name="Grigoriev I.V."/>
            <person name="Spatafora J.W."/>
            <person name="Aime M.C."/>
        </authorList>
    </citation>
    <scope>NUCLEOTIDE SEQUENCE [LARGE SCALE GENOMIC DNA]</scope>
    <source>
        <strain evidence="9 10">MCA 4718</strain>
    </source>
</reference>
<keyword evidence="5 8" id="KW-0804">Transcription</keyword>
<dbReference type="GO" id="GO:0000439">
    <property type="term" value="C:transcription factor TFIIH core complex"/>
    <property type="evidence" value="ECO:0007669"/>
    <property type="project" value="UniProtKB-UniRule"/>
</dbReference>
<dbReference type="PANTHER" id="PTHR28580:SF1">
    <property type="entry name" value="GENERAL TRANSCRIPTION FACTOR IIH SUBUNIT 5"/>
    <property type="match status" value="1"/>
</dbReference>
<keyword evidence="4 8" id="KW-0805">Transcription regulation</keyword>